<reference evidence="1" key="1">
    <citation type="journal article" date="2020" name="Fungal Divers.">
        <title>Resolving the Mortierellaceae phylogeny through synthesis of multi-gene phylogenetics and phylogenomics.</title>
        <authorList>
            <person name="Vandepol N."/>
            <person name="Liber J."/>
            <person name="Desiro A."/>
            <person name="Na H."/>
            <person name="Kennedy M."/>
            <person name="Barry K."/>
            <person name="Grigoriev I.V."/>
            <person name="Miller A.N."/>
            <person name="O'Donnell K."/>
            <person name="Stajich J.E."/>
            <person name="Bonito G."/>
        </authorList>
    </citation>
    <scope>NUCLEOTIDE SEQUENCE</scope>
    <source>
        <strain evidence="1">KOD948</strain>
    </source>
</reference>
<comment type="caution">
    <text evidence="1">The sequence shown here is derived from an EMBL/GenBank/DDBJ whole genome shotgun (WGS) entry which is preliminary data.</text>
</comment>
<gene>
    <name evidence="1" type="ORF">BG011_002822</name>
</gene>
<evidence type="ECO:0000313" key="1">
    <source>
        <dbReference type="EMBL" id="KAG0245122.1"/>
    </source>
</evidence>
<feature type="non-terminal residue" evidence="1">
    <location>
        <position position="165"/>
    </location>
</feature>
<dbReference type="OrthoDB" id="2433898at2759"/>
<name>A0A9P6PKC0_9FUNG</name>
<dbReference type="EMBL" id="JAAAJA010001952">
    <property type="protein sequence ID" value="KAG0245122.1"/>
    <property type="molecule type" value="Genomic_DNA"/>
</dbReference>
<protein>
    <recommendedName>
        <fullName evidence="3">RNase H type-1 domain-containing protein</fullName>
    </recommendedName>
</protein>
<dbReference type="AlphaFoldDB" id="A0A9P6PKC0"/>
<sequence>EQQRALAQRRSLKQRRALAQQRVLERQPPSYRSHLLHEQHKLRPDMEAVQVPITDTVGPVRFLLAETQAIARIRDTPVDNTSPRIISSDGSMINAATTDVAMAFDVVDFSQPKQHTVQGRTDGFASSAKAELMGLLAAIPSMPPDQDIIVEFGNQAVVQQYQQQV</sequence>
<evidence type="ECO:0008006" key="3">
    <source>
        <dbReference type="Google" id="ProtNLM"/>
    </source>
</evidence>
<organism evidence="1 2">
    <name type="scientific">Mortierella polycephala</name>
    <dbReference type="NCBI Taxonomy" id="41804"/>
    <lineage>
        <taxon>Eukaryota</taxon>
        <taxon>Fungi</taxon>
        <taxon>Fungi incertae sedis</taxon>
        <taxon>Mucoromycota</taxon>
        <taxon>Mortierellomycotina</taxon>
        <taxon>Mortierellomycetes</taxon>
        <taxon>Mortierellales</taxon>
        <taxon>Mortierellaceae</taxon>
        <taxon>Mortierella</taxon>
    </lineage>
</organism>
<feature type="non-terminal residue" evidence="1">
    <location>
        <position position="1"/>
    </location>
</feature>
<keyword evidence="2" id="KW-1185">Reference proteome</keyword>
<dbReference type="Proteomes" id="UP000726737">
    <property type="component" value="Unassembled WGS sequence"/>
</dbReference>
<proteinExistence type="predicted"/>
<accession>A0A9P6PKC0</accession>
<evidence type="ECO:0000313" key="2">
    <source>
        <dbReference type="Proteomes" id="UP000726737"/>
    </source>
</evidence>